<evidence type="ECO:0000313" key="1">
    <source>
        <dbReference type="EMBL" id="CAH0050568.1"/>
    </source>
</evidence>
<dbReference type="AlphaFoldDB" id="A0A9N9Z7P2"/>
<accession>A0A9N9Z7P2</accession>
<reference evidence="1 2" key="2">
    <citation type="submission" date="2021-10" db="EMBL/GenBank/DDBJ databases">
        <authorList>
            <person name="Piombo E."/>
        </authorList>
    </citation>
    <scope>NUCLEOTIDE SEQUENCE [LARGE SCALE GENOMIC DNA]</scope>
</reference>
<keyword evidence="2" id="KW-1185">Reference proteome</keyword>
<dbReference type="EMBL" id="CABFOC020000035">
    <property type="protein sequence ID" value="CAH0050568.1"/>
    <property type="molecule type" value="Genomic_DNA"/>
</dbReference>
<reference evidence="2" key="1">
    <citation type="submission" date="2019-06" db="EMBL/GenBank/DDBJ databases">
        <authorList>
            <person name="Broberg M."/>
        </authorList>
    </citation>
    <scope>NUCLEOTIDE SEQUENCE [LARGE SCALE GENOMIC DNA]</scope>
</reference>
<name>A0A9N9Z7P2_9HYPO</name>
<protein>
    <submittedName>
        <fullName evidence="1">Uncharacterized protein</fullName>
    </submittedName>
</protein>
<dbReference type="Proteomes" id="UP000775872">
    <property type="component" value="Unassembled WGS sequence"/>
</dbReference>
<proteinExistence type="predicted"/>
<comment type="caution">
    <text evidence="1">The sequence shown here is derived from an EMBL/GenBank/DDBJ whole genome shotgun (WGS) entry which is preliminary data.</text>
</comment>
<gene>
    <name evidence="1" type="ORF">CSOL1703_00002541</name>
</gene>
<organism evidence="1 2">
    <name type="scientific">Clonostachys solani</name>
    <dbReference type="NCBI Taxonomy" id="160281"/>
    <lineage>
        <taxon>Eukaryota</taxon>
        <taxon>Fungi</taxon>
        <taxon>Dikarya</taxon>
        <taxon>Ascomycota</taxon>
        <taxon>Pezizomycotina</taxon>
        <taxon>Sordariomycetes</taxon>
        <taxon>Hypocreomycetidae</taxon>
        <taxon>Hypocreales</taxon>
        <taxon>Bionectriaceae</taxon>
        <taxon>Clonostachys</taxon>
    </lineage>
</organism>
<sequence>MCKTSQAWKEVGDPKISEAANTDRREGRAFDLGYEPESSDCMAAHLGAVDLDLVGELSNKVVFQEAMAYMENLLDSNLIIVEIIVSAAVW</sequence>
<evidence type="ECO:0000313" key="2">
    <source>
        <dbReference type="Proteomes" id="UP000775872"/>
    </source>
</evidence>